<organism evidence="1 2">
    <name type="scientific">Parasedimentitalea denitrificans</name>
    <dbReference type="NCBI Taxonomy" id="2211118"/>
    <lineage>
        <taxon>Bacteria</taxon>
        <taxon>Pseudomonadati</taxon>
        <taxon>Pseudomonadota</taxon>
        <taxon>Alphaproteobacteria</taxon>
        <taxon>Rhodobacterales</taxon>
        <taxon>Paracoccaceae</taxon>
        <taxon>Parasedimentitalea</taxon>
    </lineage>
</organism>
<protein>
    <submittedName>
        <fullName evidence="1">Uncharacterized protein</fullName>
    </submittedName>
</protein>
<dbReference type="SUPFAM" id="SSF54909">
    <property type="entry name" value="Dimeric alpha+beta barrel"/>
    <property type="match status" value="1"/>
</dbReference>
<dbReference type="Proteomes" id="UP001429564">
    <property type="component" value="Unassembled WGS sequence"/>
</dbReference>
<evidence type="ECO:0000313" key="2">
    <source>
        <dbReference type="Proteomes" id="UP001429564"/>
    </source>
</evidence>
<dbReference type="EMBL" id="QHLQ01000032">
    <property type="protein sequence ID" value="NIZ63232.1"/>
    <property type="molecule type" value="Genomic_DNA"/>
</dbReference>
<dbReference type="InterPro" id="IPR011008">
    <property type="entry name" value="Dimeric_a/b-barrel"/>
</dbReference>
<gene>
    <name evidence="1" type="ORF">DL239_19895</name>
</gene>
<keyword evidence="2" id="KW-1185">Reference proteome</keyword>
<accession>A0ABX0WC63</accession>
<name>A0ABX0WC63_9RHOB</name>
<dbReference type="Gene3D" id="3.30.70.100">
    <property type="match status" value="1"/>
</dbReference>
<comment type="caution">
    <text evidence="1">The sequence shown here is derived from an EMBL/GenBank/DDBJ whole genome shotgun (WGS) entry which is preliminary data.</text>
</comment>
<dbReference type="RefSeq" id="WP_167685827.1">
    <property type="nucleotide sequence ID" value="NZ_QHLQ01000032.1"/>
</dbReference>
<proteinExistence type="predicted"/>
<reference evidence="1 2" key="1">
    <citation type="submission" date="2018-05" db="EMBL/GenBank/DDBJ databases">
        <authorList>
            <person name="Zhang Y.-J."/>
        </authorList>
    </citation>
    <scope>NUCLEOTIDE SEQUENCE [LARGE SCALE GENOMIC DNA]</scope>
    <source>
        <strain evidence="1 2">CY04</strain>
    </source>
</reference>
<sequence length="190" mass="20961">MSEISIQFTPEGRFELAFASVIEGKETQLFAEYFPAVGPILGEYGGKPAASFVVLKSWTTQPRPTIGALFQWPSISAYHSFHQDKRFLDIKGLRDDALAHLSNGHFFGVDIATTVTFDTDESYAALLVPKNFEVPSALMTLPLAANSTKQRYANHSLVIINWEEAADVLGSIMANSGEIYKFKFNPPKPA</sequence>
<evidence type="ECO:0000313" key="1">
    <source>
        <dbReference type="EMBL" id="NIZ63232.1"/>
    </source>
</evidence>